<dbReference type="RefSeq" id="WP_133211785.1">
    <property type="nucleotide sequence ID" value="NZ_SMSE01000002.1"/>
</dbReference>
<dbReference type="EMBL" id="SMSE01000002">
    <property type="protein sequence ID" value="TDG13629.1"/>
    <property type="molecule type" value="Genomic_DNA"/>
</dbReference>
<dbReference type="PANTHER" id="PTHR30535">
    <property type="entry name" value="VITAMIN B12-BINDING PROTEIN"/>
    <property type="match status" value="1"/>
</dbReference>
<dbReference type="InterPro" id="IPR050902">
    <property type="entry name" value="ABC_Transporter_SBP"/>
</dbReference>
<name>A0A4R5LRW8_9GAMM</name>
<sequence>MIRRILAVITVLFAAASSQAGPTVVDSSGREVSLERPAQRIIGLAPHIVENLFSAGAGGKLVGVVSYSDYPPATAGIPQVGSAYAWSLESVVALNPDLVVLWGSGNGMAALPQLERLGLKVYVSEPRELDDIAASIRAFGTLAGTAETAEKNARKLEREVSELQARYSRKATLRVFYQIWNRPLQTINGEHMISHVIALCGGRNIFAEEPQLAPLIGLETVLQADPDAIVASGMDESRPEWLDNWLQYRSLRAVSTGALLHIHPDIIQRPTARIASGAAELCRKLDTVRVQSEFTGNADSGLPH</sequence>
<evidence type="ECO:0000256" key="1">
    <source>
        <dbReference type="ARBA" id="ARBA00022729"/>
    </source>
</evidence>
<feature type="chain" id="PRO_5020600361" evidence="3">
    <location>
        <begin position="21"/>
        <end position="304"/>
    </location>
</feature>
<dbReference type="AlphaFoldDB" id="A0A4R5LRW8"/>
<dbReference type="OrthoDB" id="6495095at2"/>
<evidence type="ECO:0000259" key="4">
    <source>
        <dbReference type="PROSITE" id="PS50983"/>
    </source>
</evidence>
<protein>
    <submittedName>
        <fullName evidence="5">Cobalamin-binding protein</fullName>
    </submittedName>
</protein>
<accession>A0A4R5LRW8</accession>
<dbReference type="GO" id="GO:0071281">
    <property type="term" value="P:cellular response to iron ion"/>
    <property type="evidence" value="ECO:0007669"/>
    <property type="project" value="TreeGrafter"/>
</dbReference>
<organism evidence="5 6">
    <name type="scientific">Seongchinamella unica</name>
    <dbReference type="NCBI Taxonomy" id="2547392"/>
    <lineage>
        <taxon>Bacteria</taxon>
        <taxon>Pseudomonadati</taxon>
        <taxon>Pseudomonadota</taxon>
        <taxon>Gammaproteobacteria</taxon>
        <taxon>Cellvibrionales</taxon>
        <taxon>Halieaceae</taxon>
        <taxon>Seongchinamella</taxon>
    </lineage>
</organism>
<dbReference type="Pfam" id="PF01497">
    <property type="entry name" value="Peripla_BP_2"/>
    <property type="match status" value="1"/>
</dbReference>
<dbReference type="CDD" id="cd01144">
    <property type="entry name" value="BtuF"/>
    <property type="match status" value="1"/>
</dbReference>
<feature type="coiled-coil region" evidence="2">
    <location>
        <begin position="146"/>
        <end position="173"/>
    </location>
</feature>
<keyword evidence="2" id="KW-0175">Coiled coil</keyword>
<keyword evidence="6" id="KW-1185">Reference proteome</keyword>
<feature type="domain" description="Fe/B12 periplasmic-binding" evidence="4">
    <location>
        <begin position="40"/>
        <end position="289"/>
    </location>
</feature>
<comment type="caution">
    <text evidence="5">The sequence shown here is derived from an EMBL/GenBank/DDBJ whole genome shotgun (WGS) entry which is preliminary data.</text>
</comment>
<evidence type="ECO:0000313" key="6">
    <source>
        <dbReference type="Proteomes" id="UP000295554"/>
    </source>
</evidence>
<dbReference type="Gene3D" id="3.40.50.1980">
    <property type="entry name" value="Nitrogenase molybdenum iron protein domain"/>
    <property type="match status" value="2"/>
</dbReference>
<dbReference type="Proteomes" id="UP000295554">
    <property type="component" value="Unassembled WGS sequence"/>
</dbReference>
<dbReference type="NCBIfam" id="NF038402">
    <property type="entry name" value="TroA_like"/>
    <property type="match status" value="1"/>
</dbReference>
<reference evidence="5 6" key="1">
    <citation type="submission" date="2019-03" db="EMBL/GenBank/DDBJ databases">
        <title>Seongchinamella monodicae gen. nov., sp. nov., a novel member of the Gammaproteobacteria isolated from a tidal mudflat of beach.</title>
        <authorList>
            <person name="Yang H.G."/>
            <person name="Kang J.W."/>
            <person name="Lee S.D."/>
        </authorList>
    </citation>
    <scope>NUCLEOTIDE SEQUENCE [LARGE SCALE GENOMIC DNA]</scope>
    <source>
        <strain evidence="5 6">GH4-78</strain>
    </source>
</reference>
<evidence type="ECO:0000256" key="2">
    <source>
        <dbReference type="SAM" id="Coils"/>
    </source>
</evidence>
<gene>
    <name evidence="5" type="ORF">E2F43_08880</name>
</gene>
<dbReference type="PROSITE" id="PS50983">
    <property type="entry name" value="FE_B12_PBP"/>
    <property type="match status" value="1"/>
</dbReference>
<evidence type="ECO:0000313" key="5">
    <source>
        <dbReference type="EMBL" id="TDG13629.1"/>
    </source>
</evidence>
<keyword evidence="1 3" id="KW-0732">Signal</keyword>
<feature type="signal peptide" evidence="3">
    <location>
        <begin position="1"/>
        <end position="20"/>
    </location>
</feature>
<dbReference type="SUPFAM" id="SSF53807">
    <property type="entry name" value="Helical backbone' metal receptor"/>
    <property type="match status" value="1"/>
</dbReference>
<dbReference type="InterPro" id="IPR002491">
    <property type="entry name" value="ABC_transptr_periplasmic_BD"/>
</dbReference>
<evidence type="ECO:0000256" key="3">
    <source>
        <dbReference type="SAM" id="SignalP"/>
    </source>
</evidence>
<dbReference type="InterPro" id="IPR054828">
    <property type="entry name" value="Vit_B12_bind_prot"/>
</dbReference>
<dbReference type="PANTHER" id="PTHR30535:SF34">
    <property type="entry name" value="MOLYBDATE-BINDING PROTEIN MOLA"/>
    <property type="match status" value="1"/>
</dbReference>
<proteinExistence type="predicted"/>